<dbReference type="OrthoDB" id="8439179at2"/>
<sequence length="168" mass="18443">MGLFDIFKRAAPKAFGFESWAQVAEQELLEKQQALTSDYGLGRWDRWDADLANGKLTFSHEGRVRLVASIQIVGTRGSEDWLWAWANESLPPAYCADALLTRTFGHDFGVDVLSSPSVKAADLDAMAWRLTAATAKLTDALGAYRGPTGRGESAVFFTIKSLILTELN</sequence>
<protein>
    <submittedName>
        <fullName evidence="1">Uncharacterized protein</fullName>
    </submittedName>
</protein>
<keyword evidence="2" id="KW-1185">Reference proteome</keyword>
<evidence type="ECO:0000313" key="2">
    <source>
        <dbReference type="Proteomes" id="UP000228945"/>
    </source>
</evidence>
<dbReference type="Proteomes" id="UP000228945">
    <property type="component" value="Chromosome"/>
</dbReference>
<dbReference type="EMBL" id="CP024201">
    <property type="protein sequence ID" value="ATQ42193.1"/>
    <property type="molecule type" value="Genomic_DNA"/>
</dbReference>
<name>A0A2D2AW18_9CAUL</name>
<dbReference type="InterPro" id="IPR049249">
    <property type="entry name" value="DUF6882"/>
</dbReference>
<dbReference type="AlphaFoldDB" id="A0A2D2AW18"/>
<gene>
    <name evidence="1" type="ORF">CSW64_07075</name>
</gene>
<dbReference type="Pfam" id="PF21813">
    <property type="entry name" value="DUF6882"/>
    <property type="match status" value="1"/>
</dbReference>
<evidence type="ECO:0000313" key="1">
    <source>
        <dbReference type="EMBL" id="ATQ42193.1"/>
    </source>
</evidence>
<proteinExistence type="predicted"/>
<organism evidence="1 2">
    <name type="scientific">Caulobacter mirabilis</name>
    <dbReference type="NCBI Taxonomy" id="69666"/>
    <lineage>
        <taxon>Bacteria</taxon>
        <taxon>Pseudomonadati</taxon>
        <taxon>Pseudomonadota</taxon>
        <taxon>Alphaproteobacteria</taxon>
        <taxon>Caulobacterales</taxon>
        <taxon>Caulobacteraceae</taxon>
        <taxon>Caulobacter</taxon>
    </lineage>
</organism>
<dbReference type="KEGG" id="cmb:CSW64_07075"/>
<dbReference type="RefSeq" id="WP_099621450.1">
    <property type="nucleotide sequence ID" value="NZ_CP024201.1"/>
</dbReference>
<accession>A0A2D2AW18</accession>
<reference evidence="1 2" key="1">
    <citation type="submission" date="2017-10" db="EMBL/GenBank/DDBJ databases">
        <title>Genome sequence of Caulobacter mirabilis FWC38.</title>
        <authorList>
            <person name="Fiebig A."/>
            <person name="Crosson S."/>
        </authorList>
    </citation>
    <scope>NUCLEOTIDE SEQUENCE [LARGE SCALE GENOMIC DNA]</scope>
    <source>
        <strain evidence="1 2">FWC 38</strain>
    </source>
</reference>